<feature type="transmembrane region" description="Helical" evidence="1">
    <location>
        <begin position="25"/>
        <end position="51"/>
    </location>
</feature>
<dbReference type="HOGENOM" id="CLU_1919725_0_0_1"/>
<keyword evidence="1" id="KW-0812">Transmembrane</keyword>
<evidence type="ECO:0000313" key="3">
    <source>
        <dbReference type="Proteomes" id="UP000015104"/>
    </source>
</evidence>
<dbReference type="Proteomes" id="UP000015104">
    <property type="component" value="Unassembled WGS sequence"/>
</dbReference>
<dbReference type="EMBL" id="CAEY01000071">
    <property type="status" value="NOT_ANNOTATED_CDS"/>
    <property type="molecule type" value="Genomic_DNA"/>
</dbReference>
<dbReference type="EnsemblMetazoa" id="tetur11g02130.1">
    <property type="protein sequence ID" value="tetur11g02130.1"/>
    <property type="gene ID" value="tetur11g02130"/>
</dbReference>
<proteinExistence type="predicted"/>
<keyword evidence="1" id="KW-1133">Transmembrane helix</keyword>
<sequence>MLTVYHPCCYRMHRIFRTEITSREILNVLVLFQISLGVLYVAITLLGFVALKRAKEQPDISIPDQHILEFNLIVGCVMIINGYATQISIRRGLIAIQEDRWTYIASLPRMFSMQQDHLIHLESLDYLYHQDE</sequence>
<reference evidence="2" key="2">
    <citation type="submission" date="2015-06" db="UniProtKB">
        <authorList>
            <consortium name="EnsemblMetazoa"/>
        </authorList>
    </citation>
    <scope>IDENTIFICATION</scope>
</reference>
<evidence type="ECO:0000256" key="1">
    <source>
        <dbReference type="SAM" id="Phobius"/>
    </source>
</evidence>
<accession>T1KGV3</accession>
<organism evidence="2 3">
    <name type="scientific">Tetranychus urticae</name>
    <name type="common">Two-spotted spider mite</name>
    <dbReference type="NCBI Taxonomy" id="32264"/>
    <lineage>
        <taxon>Eukaryota</taxon>
        <taxon>Metazoa</taxon>
        <taxon>Ecdysozoa</taxon>
        <taxon>Arthropoda</taxon>
        <taxon>Chelicerata</taxon>
        <taxon>Arachnida</taxon>
        <taxon>Acari</taxon>
        <taxon>Acariformes</taxon>
        <taxon>Trombidiformes</taxon>
        <taxon>Prostigmata</taxon>
        <taxon>Eleutherengona</taxon>
        <taxon>Raphignathae</taxon>
        <taxon>Tetranychoidea</taxon>
        <taxon>Tetranychidae</taxon>
        <taxon>Tetranychus</taxon>
    </lineage>
</organism>
<keyword evidence="3" id="KW-1185">Reference proteome</keyword>
<dbReference type="AlphaFoldDB" id="T1KGV3"/>
<name>T1KGV3_TETUR</name>
<evidence type="ECO:0000313" key="2">
    <source>
        <dbReference type="EnsemblMetazoa" id="tetur11g02130.1"/>
    </source>
</evidence>
<keyword evidence="1" id="KW-0472">Membrane</keyword>
<reference evidence="3" key="1">
    <citation type="submission" date="2011-08" db="EMBL/GenBank/DDBJ databases">
        <authorList>
            <person name="Rombauts S."/>
        </authorList>
    </citation>
    <scope>NUCLEOTIDE SEQUENCE</scope>
    <source>
        <strain evidence="3">London</strain>
    </source>
</reference>
<protein>
    <submittedName>
        <fullName evidence="2">Uncharacterized protein</fullName>
    </submittedName>
</protein>